<evidence type="ECO:0000256" key="2">
    <source>
        <dbReference type="ARBA" id="ARBA00022630"/>
    </source>
</evidence>
<dbReference type="InterPro" id="IPR012941">
    <property type="entry name" value="Phe_hydrox_C_dim_dom"/>
</dbReference>
<dbReference type="CDD" id="cd02979">
    <property type="entry name" value="PHOX_C"/>
    <property type="match status" value="1"/>
</dbReference>
<gene>
    <name evidence="7" type="ORF">GOMPHAMPRED_005409</name>
</gene>
<keyword evidence="3" id="KW-0274">FAD</keyword>
<dbReference type="OrthoDB" id="1716816at2759"/>
<feature type="domain" description="FAD-binding" evidence="5">
    <location>
        <begin position="5"/>
        <end position="364"/>
    </location>
</feature>
<dbReference type="Pfam" id="PF01494">
    <property type="entry name" value="FAD_binding_3"/>
    <property type="match status" value="1"/>
</dbReference>
<dbReference type="Gene3D" id="3.40.30.20">
    <property type="match status" value="1"/>
</dbReference>
<dbReference type="Gene3D" id="3.50.50.60">
    <property type="entry name" value="FAD/NAD(P)-binding domain"/>
    <property type="match status" value="1"/>
</dbReference>
<dbReference type="InterPro" id="IPR036188">
    <property type="entry name" value="FAD/NAD-bd_sf"/>
</dbReference>
<dbReference type="InterPro" id="IPR002938">
    <property type="entry name" value="FAD-bd"/>
</dbReference>
<accession>A0A8H3FUD3</accession>
<feature type="domain" description="Phenol hydroxylase-like C-terminal dimerisation" evidence="6">
    <location>
        <begin position="399"/>
        <end position="603"/>
    </location>
</feature>
<comment type="caution">
    <text evidence="7">The sequence shown here is derived from an EMBL/GenBank/DDBJ whole genome shotgun (WGS) entry which is preliminary data.</text>
</comment>
<dbReference type="Gene3D" id="3.30.9.10">
    <property type="entry name" value="D-Amino Acid Oxidase, subunit A, domain 2"/>
    <property type="match status" value="1"/>
</dbReference>
<dbReference type="PANTHER" id="PTHR43004:SF13">
    <property type="entry name" value="FAD-BINDING DOMAIN-CONTAINING PROTEIN-RELATED"/>
    <property type="match status" value="1"/>
</dbReference>
<dbReference type="PRINTS" id="PR00420">
    <property type="entry name" value="RNGMNOXGNASE"/>
</dbReference>
<dbReference type="InterPro" id="IPR038220">
    <property type="entry name" value="PHOX_C_sf"/>
</dbReference>
<dbReference type="InterPro" id="IPR036249">
    <property type="entry name" value="Thioredoxin-like_sf"/>
</dbReference>
<dbReference type="Pfam" id="PF07976">
    <property type="entry name" value="Phe_hydrox_dim"/>
    <property type="match status" value="1"/>
</dbReference>
<evidence type="ECO:0000259" key="6">
    <source>
        <dbReference type="Pfam" id="PF07976"/>
    </source>
</evidence>
<sequence>MKYSEVDVLIVGAGPAGLVAALWMAKAGIKTIMVDQKATHTGKGHADGVEARTFEILDSFGIGEKCWSEANHTLEICIWDRTAEGTLFRKSVAPNGIPGFSRYHEGTLGQGQIEAYILSLLTHSSVQILRQTYPIALDFDTNSVHDFDSHCITVRLETRAADGSIQSDAIKARFLLGCDGAHSWVRKQFGLKMEGNGDIESWGVIDCIPITNFPDIRKRSIIKSVHGNMMIIPRERKLCRIYVQLSQEDAHSYKIHKRDDIIVGAIQSILGQYLFHTNAIEWCATYTTGHRVCPQVSVYERVFLAGDAIHTHTAKAGKGMNLSMQDAYNLGWKLASVLHGVADPSILKTYHLERMQTSKRLVAFDKKLYTELASRDQDLQGLRQVLRDENTLESGMAVVYPTSIITGSSADSGFLGVDSIGFSRPTCWNTLLKQGLVVGGRMPSAPLVRQCDVRPVELQNLLPATGQWHLLVFGGNISQSGQMKQIQELASSIKTGRFSRLFNPQPSQHLMGTIKVYLLHSAPRLSIEHQDLPELFLPIDENYGFDYDRVYADSDNPSILSAYQKFAIPVEGCLVLVRPDQHISLIVSLQEYSLLETFLSQMIPASYVA</sequence>
<evidence type="ECO:0000259" key="5">
    <source>
        <dbReference type="Pfam" id="PF01494"/>
    </source>
</evidence>
<keyword evidence="4" id="KW-0560">Oxidoreductase</keyword>
<dbReference type="PANTHER" id="PTHR43004">
    <property type="entry name" value="TRK SYSTEM POTASSIUM UPTAKE PROTEIN"/>
    <property type="match status" value="1"/>
</dbReference>
<comment type="similarity">
    <text evidence="1">Belongs to the PheA/TfdB FAD monooxygenase family.</text>
</comment>
<dbReference type="InterPro" id="IPR050641">
    <property type="entry name" value="RIFMO-like"/>
</dbReference>
<name>A0A8H3FUD3_9LECA</name>
<keyword evidence="8" id="KW-1185">Reference proteome</keyword>
<dbReference type="SUPFAM" id="SSF51905">
    <property type="entry name" value="FAD/NAD(P)-binding domain"/>
    <property type="match status" value="1"/>
</dbReference>
<evidence type="ECO:0000256" key="3">
    <source>
        <dbReference type="ARBA" id="ARBA00022827"/>
    </source>
</evidence>
<dbReference type="GO" id="GO:0071949">
    <property type="term" value="F:FAD binding"/>
    <property type="evidence" value="ECO:0007669"/>
    <property type="project" value="InterPro"/>
</dbReference>
<dbReference type="Proteomes" id="UP000664169">
    <property type="component" value="Unassembled WGS sequence"/>
</dbReference>
<evidence type="ECO:0000313" key="7">
    <source>
        <dbReference type="EMBL" id="CAF9929459.1"/>
    </source>
</evidence>
<evidence type="ECO:0000256" key="4">
    <source>
        <dbReference type="ARBA" id="ARBA00023002"/>
    </source>
</evidence>
<dbReference type="GO" id="GO:0016709">
    <property type="term" value="F:oxidoreductase activity, acting on paired donors, with incorporation or reduction of molecular oxygen, NAD(P)H as one donor, and incorporation of one atom of oxygen"/>
    <property type="evidence" value="ECO:0007669"/>
    <property type="project" value="UniProtKB-ARBA"/>
</dbReference>
<reference evidence="7" key="1">
    <citation type="submission" date="2021-03" db="EMBL/GenBank/DDBJ databases">
        <authorList>
            <person name="Tagirdzhanova G."/>
        </authorList>
    </citation>
    <scope>NUCLEOTIDE SEQUENCE</scope>
</reference>
<protein>
    <submittedName>
        <fullName evidence="7">Uncharacterized protein</fullName>
    </submittedName>
</protein>
<dbReference type="EMBL" id="CAJPDQ010000032">
    <property type="protein sequence ID" value="CAF9929459.1"/>
    <property type="molecule type" value="Genomic_DNA"/>
</dbReference>
<dbReference type="SUPFAM" id="SSF54373">
    <property type="entry name" value="FAD-linked reductases, C-terminal domain"/>
    <property type="match status" value="1"/>
</dbReference>
<evidence type="ECO:0000313" key="8">
    <source>
        <dbReference type="Proteomes" id="UP000664169"/>
    </source>
</evidence>
<evidence type="ECO:0000256" key="1">
    <source>
        <dbReference type="ARBA" id="ARBA00007801"/>
    </source>
</evidence>
<keyword evidence="2" id="KW-0285">Flavoprotein</keyword>
<proteinExistence type="inferred from homology"/>
<dbReference type="AlphaFoldDB" id="A0A8H3FUD3"/>
<dbReference type="SUPFAM" id="SSF52833">
    <property type="entry name" value="Thioredoxin-like"/>
    <property type="match status" value="1"/>
</dbReference>
<organism evidence="7 8">
    <name type="scientific">Gomphillus americanus</name>
    <dbReference type="NCBI Taxonomy" id="1940652"/>
    <lineage>
        <taxon>Eukaryota</taxon>
        <taxon>Fungi</taxon>
        <taxon>Dikarya</taxon>
        <taxon>Ascomycota</taxon>
        <taxon>Pezizomycotina</taxon>
        <taxon>Lecanoromycetes</taxon>
        <taxon>OSLEUM clade</taxon>
        <taxon>Ostropomycetidae</taxon>
        <taxon>Ostropales</taxon>
        <taxon>Graphidaceae</taxon>
        <taxon>Gomphilloideae</taxon>
        <taxon>Gomphillus</taxon>
    </lineage>
</organism>